<keyword evidence="4 7" id="KW-0812">Transmembrane</keyword>
<keyword evidence="5 7" id="KW-1133">Transmembrane helix</keyword>
<reference evidence="9 10" key="1">
    <citation type="submission" date="2017-09" db="EMBL/GenBank/DDBJ databases">
        <title>Depth-based differentiation of microbial function through sediment-hosted aquifers and enrichment of novel symbionts in the deep terrestrial subsurface.</title>
        <authorList>
            <person name="Probst A.J."/>
            <person name="Ladd B."/>
            <person name="Jarett J.K."/>
            <person name="Geller-Mcgrath D.E."/>
            <person name="Sieber C.M."/>
            <person name="Emerson J.B."/>
            <person name="Anantharaman K."/>
            <person name="Thomas B.C."/>
            <person name="Malmstrom R."/>
            <person name="Stieglmeier M."/>
            <person name="Klingl A."/>
            <person name="Woyke T."/>
            <person name="Ryan C.M."/>
            <person name="Banfield J.F."/>
        </authorList>
    </citation>
    <scope>NUCLEOTIDE SEQUENCE [LARGE SCALE GENOMIC DNA]</scope>
    <source>
        <strain evidence="9">CG11_big_fil_rev_8_21_14_0_20_46_11</strain>
    </source>
</reference>
<comment type="subcellular location">
    <subcellularLocation>
        <location evidence="1 7">Cell membrane</location>
        <topology evidence="1 7">Multi-pass membrane protein</topology>
    </subcellularLocation>
</comment>
<dbReference type="InterPro" id="IPR032818">
    <property type="entry name" value="DedA-like"/>
</dbReference>
<name>A0A2H0KB62_9BACT</name>
<evidence type="ECO:0000259" key="8">
    <source>
        <dbReference type="Pfam" id="PF09335"/>
    </source>
</evidence>
<dbReference type="Pfam" id="PF09335">
    <property type="entry name" value="VTT_dom"/>
    <property type="match status" value="1"/>
</dbReference>
<evidence type="ECO:0000256" key="3">
    <source>
        <dbReference type="ARBA" id="ARBA00022475"/>
    </source>
</evidence>
<accession>A0A2H0KB62</accession>
<gene>
    <name evidence="9" type="ORF">COV91_03875</name>
</gene>
<keyword evidence="6 7" id="KW-0472">Membrane</keyword>
<comment type="similarity">
    <text evidence="2 7">Belongs to the DedA family.</text>
</comment>
<dbReference type="AlphaFoldDB" id="A0A2H0KB62"/>
<dbReference type="InterPro" id="IPR032816">
    <property type="entry name" value="VTT_dom"/>
</dbReference>
<comment type="caution">
    <text evidence="9">The sequence shown here is derived from an EMBL/GenBank/DDBJ whole genome shotgun (WGS) entry which is preliminary data.</text>
</comment>
<dbReference type="PANTHER" id="PTHR30353:SF0">
    <property type="entry name" value="TRANSMEMBRANE PROTEIN"/>
    <property type="match status" value="1"/>
</dbReference>
<evidence type="ECO:0000256" key="5">
    <source>
        <dbReference type="ARBA" id="ARBA00022989"/>
    </source>
</evidence>
<evidence type="ECO:0000313" key="10">
    <source>
        <dbReference type="Proteomes" id="UP000229342"/>
    </source>
</evidence>
<evidence type="ECO:0000313" key="9">
    <source>
        <dbReference type="EMBL" id="PIQ68486.1"/>
    </source>
</evidence>
<keyword evidence="3 7" id="KW-1003">Cell membrane</keyword>
<evidence type="ECO:0000256" key="2">
    <source>
        <dbReference type="ARBA" id="ARBA00010792"/>
    </source>
</evidence>
<feature type="transmembrane region" description="Helical" evidence="7">
    <location>
        <begin position="174"/>
        <end position="195"/>
    </location>
</feature>
<dbReference type="EMBL" id="PCVG01000048">
    <property type="protein sequence ID" value="PIQ68486.1"/>
    <property type="molecule type" value="Genomic_DNA"/>
</dbReference>
<feature type="domain" description="VTT" evidence="8">
    <location>
        <begin position="37"/>
        <end position="161"/>
    </location>
</feature>
<organism evidence="9 10">
    <name type="scientific">Candidatus Taylorbacteria bacterium CG11_big_fil_rev_8_21_14_0_20_46_11</name>
    <dbReference type="NCBI Taxonomy" id="1975025"/>
    <lineage>
        <taxon>Bacteria</taxon>
        <taxon>Candidatus Tayloriibacteriota</taxon>
    </lineage>
</organism>
<proteinExistence type="inferred from homology"/>
<protein>
    <recommendedName>
        <fullName evidence="8">VTT domain-containing protein</fullName>
    </recommendedName>
</protein>
<evidence type="ECO:0000256" key="1">
    <source>
        <dbReference type="ARBA" id="ARBA00004651"/>
    </source>
</evidence>
<dbReference type="PANTHER" id="PTHR30353">
    <property type="entry name" value="INNER MEMBRANE PROTEIN DEDA-RELATED"/>
    <property type="match status" value="1"/>
</dbReference>
<evidence type="ECO:0000256" key="6">
    <source>
        <dbReference type="ARBA" id="ARBA00023136"/>
    </source>
</evidence>
<dbReference type="GO" id="GO:0005886">
    <property type="term" value="C:plasma membrane"/>
    <property type="evidence" value="ECO:0007669"/>
    <property type="project" value="UniProtKB-SubCell"/>
</dbReference>
<evidence type="ECO:0000256" key="7">
    <source>
        <dbReference type="RuleBase" id="RU367016"/>
    </source>
</evidence>
<feature type="transmembrane region" description="Helical" evidence="7">
    <location>
        <begin position="12"/>
        <end position="37"/>
    </location>
</feature>
<sequence length="205" mass="22861">MDFLHYLDPTFLVTTFGLIGIIAIIFSESGLFFGFFLPGDSLLFTAGLLASQGHFNVVILWAGCVVAAIVGDSVGYTFGRKVGPKIFSREDSFFFHKKHIERTNAFYEKHGKKTIILARFVPIVRTFAPILAGVGQMTYRTFVYYNVIGGVLWTTLLIFLGFILGTVIPSIDRYLLPIILVIIVLSVVPIAIEWIKEKRTTSSDV</sequence>
<feature type="transmembrane region" description="Helical" evidence="7">
    <location>
        <begin position="57"/>
        <end position="79"/>
    </location>
</feature>
<feature type="transmembrane region" description="Helical" evidence="7">
    <location>
        <begin position="143"/>
        <end position="168"/>
    </location>
</feature>
<evidence type="ECO:0000256" key="4">
    <source>
        <dbReference type="ARBA" id="ARBA00022692"/>
    </source>
</evidence>
<dbReference type="Proteomes" id="UP000229342">
    <property type="component" value="Unassembled WGS sequence"/>
</dbReference>